<feature type="non-terminal residue" evidence="1">
    <location>
        <position position="28"/>
    </location>
</feature>
<dbReference type="EMBL" id="CADCVO010000235">
    <property type="protein sequence ID" value="CAA9487020.1"/>
    <property type="molecule type" value="Genomic_DNA"/>
</dbReference>
<dbReference type="AlphaFoldDB" id="A0A6J4S1L0"/>
<reference evidence="1" key="1">
    <citation type="submission" date="2020-02" db="EMBL/GenBank/DDBJ databases">
        <authorList>
            <person name="Meier V. D."/>
        </authorList>
    </citation>
    <scope>NUCLEOTIDE SEQUENCE</scope>
    <source>
        <strain evidence="1">AVDCRST_MAG13</strain>
    </source>
</reference>
<protein>
    <submittedName>
        <fullName evidence="1">Uncharacterized protein</fullName>
    </submittedName>
</protein>
<name>A0A6J4S1L0_9ACTN</name>
<gene>
    <name evidence="1" type="ORF">AVDCRST_MAG13-1515</name>
</gene>
<evidence type="ECO:0000313" key="1">
    <source>
        <dbReference type="EMBL" id="CAA9487020.1"/>
    </source>
</evidence>
<organism evidence="1">
    <name type="scientific">uncultured Solirubrobacteraceae bacterium</name>
    <dbReference type="NCBI Taxonomy" id="1162706"/>
    <lineage>
        <taxon>Bacteria</taxon>
        <taxon>Bacillati</taxon>
        <taxon>Actinomycetota</taxon>
        <taxon>Thermoleophilia</taxon>
        <taxon>Solirubrobacterales</taxon>
        <taxon>Solirubrobacteraceae</taxon>
        <taxon>environmental samples</taxon>
    </lineage>
</organism>
<proteinExistence type="predicted"/>
<accession>A0A6J4S1L0</accession>
<sequence>MSAPGIAERLPLAWARRLALHAQGLAGP</sequence>